<evidence type="ECO:0000313" key="2">
    <source>
        <dbReference type="EMBL" id="UPL13036.1"/>
    </source>
</evidence>
<keyword evidence="3" id="KW-1185">Reference proteome</keyword>
<protein>
    <recommendedName>
        <fullName evidence="4">Winged helix-turn-helix domain-containing protein</fullName>
    </recommendedName>
</protein>
<proteinExistence type="predicted"/>
<name>A0ABY4IJS8_9MICO</name>
<feature type="compositionally biased region" description="Low complexity" evidence="1">
    <location>
        <begin position="135"/>
        <end position="147"/>
    </location>
</feature>
<evidence type="ECO:0000256" key="1">
    <source>
        <dbReference type="SAM" id="MobiDB-lite"/>
    </source>
</evidence>
<organism evidence="2 3">
    <name type="scientific">Microbacterium galbinum</name>
    <dbReference type="NCBI Taxonomy" id="2851646"/>
    <lineage>
        <taxon>Bacteria</taxon>
        <taxon>Bacillati</taxon>
        <taxon>Actinomycetota</taxon>
        <taxon>Actinomycetes</taxon>
        <taxon>Micrococcales</taxon>
        <taxon>Microbacteriaceae</taxon>
        <taxon>Microbacterium</taxon>
    </lineage>
</organism>
<dbReference type="Proteomes" id="UP000831963">
    <property type="component" value="Chromosome"/>
</dbReference>
<feature type="region of interest" description="Disordered" evidence="1">
    <location>
        <begin position="98"/>
        <end position="161"/>
    </location>
</feature>
<dbReference type="RefSeq" id="WP_247956478.1">
    <property type="nucleotide sequence ID" value="NZ_CP078077.1"/>
</dbReference>
<feature type="compositionally biased region" description="Basic and acidic residues" evidence="1">
    <location>
        <begin position="113"/>
        <end position="134"/>
    </location>
</feature>
<evidence type="ECO:0000313" key="3">
    <source>
        <dbReference type="Proteomes" id="UP000831963"/>
    </source>
</evidence>
<evidence type="ECO:0008006" key="4">
    <source>
        <dbReference type="Google" id="ProtNLM"/>
    </source>
</evidence>
<accession>A0ABY4IJS8</accession>
<sequence>MTLSRPRTITVAAFRQIRRLPPALRATAEGLRMHADDHGRGRVELRQILADVYPEQSDVTESVLVDHLLELAEADVLVLYEERGVSLYAFTHWGRIDRPTRSELPEPPPFARRSREPRESRLAGEREGERERESGGASESASAGAGETPSARMSREVLPPNPFCEDHPGGVLEPCIACQNARLRNKHFLDIRRWEMRQGEGAWDEEPF</sequence>
<dbReference type="EMBL" id="CP078077">
    <property type="protein sequence ID" value="UPL13036.1"/>
    <property type="molecule type" value="Genomic_DNA"/>
</dbReference>
<gene>
    <name evidence="2" type="ORF">KV396_00365</name>
</gene>
<reference evidence="2 3" key="1">
    <citation type="submission" date="2021-06" db="EMBL/GenBank/DDBJ databases">
        <title>Genome-based taxonomic framework of Microbacterium strains isolated from marine environment, the description of four new species and reclassification of four preexisting species.</title>
        <authorList>
            <person name="Lee S.D."/>
            <person name="Kim S.-M."/>
            <person name="Byeon Y.-S."/>
            <person name="Yang H.L."/>
            <person name="Kim I.S."/>
        </authorList>
    </citation>
    <scope>NUCLEOTIDE SEQUENCE [LARGE SCALE GENOMIC DNA]</scope>
    <source>
        <strain evidence="2 3">SSW1-36</strain>
    </source>
</reference>